<feature type="compositionally biased region" description="Basic and acidic residues" evidence="5">
    <location>
        <begin position="10"/>
        <end position="20"/>
    </location>
</feature>
<dbReference type="InterPro" id="IPR029071">
    <property type="entry name" value="Ubiquitin-like_domsf"/>
</dbReference>
<gene>
    <name evidence="8" type="ORF">HDID_LOCUS756</name>
</gene>
<feature type="compositionally biased region" description="Low complexity" evidence="5">
    <location>
        <begin position="142"/>
        <end position="156"/>
    </location>
</feature>
<evidence type="ECO:0000313" key="10">
    <source>
        <dbReference type="WBParaSite" id="HDID_0000075501-mRNA-1"/>
    </source>
</evidence>
<evidence type="ECO:0000256" key="5">
    <source>
        <dbReference type="SAM" id="MobiDB-lite"/>
    </source>
</evidence>
<evidence type="ECO:0000259" key="6">
    <source>
        <dbReference type="PROSITE" id="PS50132"/>
    </source>
</evidence>
<reference evidence="10" key="1">
    <citation type="submission" date="2016-04" db="UniProtKB">
        <authorList>
            <consortium name="WormBaseParasite"/>
        </authorList>
    </citation>
    <scope>IDENTIFICATION</scope>
</reference>
<dbReference type="GO" id="GO:0016055">
    <property type="term" value="P:Wnt signaling pathway"/>
    <property type="evidence" value="ECO:0007669"/>
    <property type="project" value="UniProtKB-KW"/>
</dbReference>
<feature type="region of interest" description="Disordered" evidence="5">
    <location>
        <begin position="353"/>
        <end position="372"/>
    </location>
</feature>
<keyword evidence="3 4" id="KW-0879">Wnt signaling pathway</keyword>
<feature type="compositionally biased region" description="Low complexity" evidence="5">
    <location>
        <begin position="769"/>
        <end position="789"/>
    </location>
</feature>
<feature type="compositionally biased region" description="Low complexity" evidence="5">
    <location>
        <begin position="512"/>
        <end position="524"/>
    </location>
</feature>
<dbReference type="GO" id="GO:0032436">
    <property type="term" value="P:positive regulation of proteasomal ubiquitin-dependent protein catabolic process"/>
    <property type="evidence" value="ECO:0007669"/>
    <property type="project" value="TreeGrafter"/>
</dbReference>
<dbReference type="GO" id="GO:0090090">
    <property type="term" value="P:negative regulation of canonical Wnt signaling pathway"/>
    <property type="evidence" value="ECO:0007669"/>
    <property type="project" value="InterPro"/>
</dbReference>
<feature type="compositionally biased region" description="Low complexity" evidence="5">
    <location>
        <begin position="53"/>
        <end position="71"/>
    </location>
</feature>
<comment type="subcellular location">
    <subcellularLocation>
        <location evidence="1">Cytoplasm</location>
    </subcellularLocation>
</comment>
<dbReference type="PROSITE" id="PS50132">
    <property type="entry name" value="RGS"/>
    <property type="match status" value="1"/>
</dbReference>
<dbReference type="InterPro" id="IPR024066">
    <property type="entry name" value="RGS_subdom1/3"/>
</dbReference>
<evidence type="ECO:0000313" key="9">
    <source>
        <dbReference type="Proteomes" id="UP000274504"/>
    </source>
</evidence>
<reference evidence="8 9" key="2">
    <citation type="submission" date="2018-11" db="EMBL/GenBank/DDBJ databases">
        <authorList>
            <consortium name="Pathogen Informatics"/>
        </authorList>
    </citation>
    <scope>NUCLEOTIDE SEQUENCE [LARGE SCALE GENOMIC DNA]</scope>
</reference>
<feature type="compositionally biased region" description="Acidic residues" evidence="5">
    <location>
        <begin position="757"/>
        <end position="767"/>
    </location>
</feature>
<keyword evidence="2" id="KW-0963">Cytoplasm</keyword>
<name>A0A158QC01_HYMDI</name>
<dbReference type="STRING" id="6216.A0A158QC01"/>
<dbReference type="GO" id="GO:0030877">
    <property type="term" value="C:beta-catenin destruction complex"/>
    <property type="evidence" value="ECO:0007669"/>
    <property type="project" value="TreeGrafter"/>
</dbReference>
<feature type="region of interest" description="Disordered" evidence="5">
    <location>
        <begin position="577"/>
        <end position="613"/>
    </location>
</feature>
<dbReference type="GO" id="GO:0005886">
    <property type="term" value="C:plasma membrane"/>
    <property type="evidence" value="ECO:0007669"/>
    <property type="project" value="TreeGrafter"/>
</dbReference>
<feature type="domain" description="RGS" evidence="6">
    <location>
        <begin position="79"/>
        <end position="217"/>
    </location>
</feature>
<feature type="domain" description="DIX" evidence="7">
    <location>
        <begin position="825"/>
        <end position="909"/>
    </location>
</feature>
<evidence type="ECO:0000313" key="8">
    <source>
        <dbReference type="EMBL" id="VDL17867.1"/>
    </source>
</evidence>
<dbReference type="GO" id="GO:0019901">
    <property type="term" value="F:protein kinase binding"/>
    <property type="evidence" value="ECO:0007669"/>
    <property type="project" value="TreeGrafter"/>
</dbReference>
<evidence type="ECO:0000259" key="7">
    <source>
        <dbReference type="PROSITE" id="PS50841"/>
    </source>
</evidence>
<protein>
    <submittedName>
        <fullName evidence="10">RGS domain-containing protein</fullName>
    </submittedName>
</protein>
<dbReference type="SUPFAM" id="SSF48097">
    <property type="entry name" value="Regulator of G-protein signaling, RGS"/>
    <property type="match status" value="1"/>
</dbReference>
<proteinExistence type="predicted"/>
<sequence>MSYPPGSLRSCHEADGRSDRSGGSGGTGSGSGCGNIYGSAFSDCKWHHHQPQLQQQIQSQSPSHQQQQGPSTWQKWAASFDALLGDGEGVALFKSYLVSEGCGNLLDFWFAIQGFRSKVDPSDRKKILQLIKVIYQTYIRGSSSSSTAPPQSGPSSNARSRRTHSPVRLRPETRRAIADRLSHKSSLDQTVFDEAQAEIGHLLRTTAYQGFLKSDTFITHIQGGSKTLVPEEDFSRQYLPTVEEDRELVQQPAMKPGGSVTPATYHYFCGPPQSMMQTQQAPPSQQQCSCQGGGGNPWGLSYYPPSAPQTCYPPAAPLTQENIQMTRFQRAELPVPQHLSCCPHCQTPFQQQNQQQTVQQQQQTQLSGPSNPLSPVQHKFLGRMGSTSGPRKWMDTVCPKYEYCSPPHGGFSRAPPNPYHVSFAPVSMQDSEHHSLSSGAHTEESLSHTDGACDDIRTRMHMASLRHTPRLPTNYPIFEPSATTLTATTTATLTVNPSSSGVFSSHKHKRGSSSSRRAATTSGAVAAATNKTVVATVRDQNLAELDPTGFAKLLNERLQRVVENRAAMERLERIMSEVGNEDEQSGTGVERAEGGESQEVPETGSVKDTTTTATTTTQKVLEVLKVDTETTTELAKVMDNLSVASTPSTSTTAITTTANFKPSVLQRPWADRLLAAARVQHAQQGDNAQAILEDHCSRIWDTSADRTPTSSSGSGGDGTHLQQIRSDALGGKPATSLITQDRDPAPGKCGPSLETQTQEEEEIEDDAIQPPLLQESSSPLSTSNTTNSSSRFDFHQQVAETQLAAELRNQNRCTSSPVASSSSSSGGLVVGYYLCDDPVPYRSQWPSNVITLGQFKHLVPKKGLFRRQQNSATIPPPLPLFVVVVEGVHRRLAALVSNCRYRRDDDSKMTTEEIAREELTTDSRDCRRFCFCYRALVIVALAARMHSTTSDEFDSGVVHQEISNDDAVLPLWEGKVVAKVERVEQ</sequence>
<evidence type="ECO:0000256" key="2">
    <source>
        <dbReference type="ARBA" id="ARBA00022490"/>
    </source>
</evidence>
<dbReference type="OrthoDB" id="10007451at2759"/>
<dbReference type="InterPro" id="IPR043581">
    <property type="entry name" value="Axin-like"/>
</dbReference>
<feature type="region of interest" description="Disordered" evidence="5">
    <location>
        <begin position="1"/>
        <end position="29"/>
    </location>
</feature>
<dbReference type="PRINTS" id="PR01301">
    <property type="entry name" value="RGSPROTEIN"/>
</dbReference>
<dbReference type="AlphaFoldDB" id="A0A158QC01"/>
<dbReference type="Pfam" id="PF08833">
    <property type="entry name" value="Axin_b-cat_bind"/>
    <property type="match status" value="1"/>
</dbReference>
<dbReference type="InterPro" id="IPR036305">
    <property type="entry name" value="RGS_sf"/>
</dbReference>
<dbReference type="SMART" id="SM00315">
    <property type="entry name" value="RGS"/>
    <property type="match status" value="1"/>
</dbReference>
<feature type="region of interest" description="Disordered" evidence="5">
    <location>
        <begin position="498"/>
        <end position="524"/>
    </location>
</feature>
<dbReference type="PANTHER" id="PTHR46102">
    <property type="entry name" value="AXIN"/>
    <property type="match status" value="1"/>
</dbReference>
<dbReference type="EMBL" id="UYSG01000110">
    <property type="protein sequence ID" value="VDL17867.1"/>
    <property type="molecule type" value="Genomic_DNA"/>
</dbReference>
<dbReference type="InterPro" id="IPR038207">
    <property type="entry name" value="DIX_dom_sf"/>
</dbReference>
<dbReference type="PROSITE" id="PS50841">
    <property type="entry name" value="DIX"/>
    <property type="match status" value="2"/>
</dbReference>
<feature type="region of interest" description="Disordered" evidence="5">
    <location>
        <begin position="702"/>
        <end position="789"/>
    </location>
</feature>
<dbReference type="Proteomes" id="UP000274504">
    <property type="component" value="Unassembled WGS sequence"/>
</dbReference>
<dbReference type="InterPro" id="IPR001158">
    <property type="entry name" value="DIX"/>
</dbReference>
<organism evidence="10">
    <name type="scientific">Hymenolepis diminuta</name>
    <name type="common">Rat tapeworm</name>
    <dbReference type="NCBI Taxonomy" id="6216"/>
    <lineage>
        <taxon>Eukaryota</taxon>
        <taxon>Metazoa</taxon>
        <taxon>Spiralia</taxon>
        <taxon>Lophotrochozoa</taxon>
        <taxon>Platyhelminthes</taxon>
        <taxon>Cestoda</taxon>
        <taxon>Eucestoda</taxon>
        <taxon>Cyclophyllidea</taxon>
        <taxon>Hymenolepididae</taxon>
        <taxon>Hymenolepis</taxon>
    </lineage>
</organism>
<dbReference type="InterPro" id="IPR014936">
    <property type="entry name" value="Axin_b-cat-bd"/>
</dbReference>
<dbReference type="InterPro" id="IPR016137">
    <property type="entry name" value="RGS"/>
</dbReference>
<dbReference type="Pfam" id="PF00615">
    <property type="entry name" value="RGS"/>
    <property type="match status" value="2"/>
</dbReference>
<dbReference type="GO" id="GO:0060090">
    <property type="term" value="F:molecular adaptor activity"/>
    <property type="evidence" value="ECO:0007669"/>
    <property type="project" value="TreeGrafter"/>
</dbReference>
<dbReference type="Pfam" id="PF00778">
    <property type="entry name" value="DIX"/>
    <property type="match status" value="2"/>
</dbReference>
<evidence type="ECO:0000256" key="1">
    <source>
        <dbReference type="ARBA" id="ARBA00004496"/>
    </source>
</evidence>
<dbReference type="WBParaSite" id="HDID_0000075501-mRNA-1">
    <property type="protein sequence ID" value="HDID_0000075501-mRNA-1"/>
    <property type="gene ID" value="HDID_0000075501"/>
</dbReference>
<feature type="domain" description="DIX" evidence="7">
    <location>
        <begin position="903"/>
        <end position="984"/>
    </location>
</feature>
<dbReference type="Gene3D" id="1.10.196.10">
    <property type="match status" value="1"/>
</dbReference>
<dbReference type="GO" id="GO:0005737">
    <property type="term" value="C:cytoplasm"/>
    <property type="evidence" value="ECO:0007669"/>
    <property type="project" value="UniProtKB-SubCell"/>
</dbReference>
<accession>A0A158QC01</accession>
<dbReference type="PANTHER" id="PTHR46102:SF2">
    <property type="entry name" value="AXIN"/>
    <property type="match status" value="1"/>
</dbReference>
<feature type="region of interest" description="Disordered" evidence="5">
    <location>
        <begin position="142"/>
        <end position="174"/>
    </location>
</feature>
<dbReference type="InterPro" id="IPR044926">
    <property type="entry name" value="RGS_subdomain_2"/>
</dbReference>
<dbReference type="GO" id="GO:0005634">
    <property type="term" value="C:nucleus"/>
    <property type="evidence" value="ECO:0007669"/>
    <property type="project" value="TreeGrafter"/>
</dbReference>
<dbReference type="SUPFAM" id="SSF54236">
    <property type="entry name" value="Ubiquitin-like"/>
    <property type="match status" value="2"/>
</dbReference>
<feature type="compositionally biased region" description="Low complexity" evidence="5">
    <location>
        <begin position="353"/>
        <end position="365"/>
    </location>
</feature>
<dbReference type="GO" id="GO:0031625">
    <property type="term" value="F:ubiquitin protein ligase binding"/>
    <property type="evidence" value="ECO:0007669"/>
    <property type="project" value="TreeGrafter"/>
</dbReference>
<dbReference type="Gene3D" id="1.10.167.10">
    <property type="entry name" value="Regulator of G-protein Signalling 4, domain 2"/>
    <property type="match status" value="1"/>
</dbReference>
<dbReference type="GO" id="GO:0048468">
    <property type="term" value="P:cell development"/>
    <property type="evidence" value="ECO:0007669"/>
    <property type="project" value="TreeGrafter"/>
</dbReference>
<evidence type="ECO:0000256" key="3">
    <source>
        <dbReference type="ARBA" id="ARBA00022687"/>
    </source>
</evidence>
<evidence type="ECO:0000256" key="4">
    <source>
        <dbReference type="PROSITE-ProRule" id="PRU00069"/>
    </source>
</evidence>
<dbReference type="Gene3D" id="2.40.240.130">
    <property type="match status" value="2"/>
</dbReference>
<feature type="region of interest" description="Disordered" evidence="5">
    <location>
        <begin position="53"/>
        <end position="72"/>
    </location>
</feature>
<dbReference type="GO" id="GO:0008013">
    <property type="term" value="F:beta-catenin binding"/>
    <property type="evidence" value="ECO:0007669"/>
    <property type="project" value="TreeGrafter"/>
</dbReference>